<dbReference type="Pfam" id="PF06182">
    <property type="entry name" value="ABC2_membrane_6"/>
    <property type="match status" value="1"/>
</dbReference>
<keyword evidence="1" id="KW-1133">Transmembrane helix</keyword>
<accession>A0A8J8BDL7</accession>
<dbReference type="EMBL" id="JAGSXH010000017">
    <property type="protein sequence ID" value="MBS2962934.1"/>
    <property type="molecule type" value="Genomic_DNA"/>
</dbReference>
<keyword evidence="1" id="KW-0472">Membrane</keyword>
<protein>
    <submittedName>
        <fullName evidence="2">ABC-2 family transporter protein</fullName>
    </submittedName>
</protein>
<organism evidence="2 3">
    <name type="scientific">Actinocrinis puniceicyclus</name>
    <dbReference type="NCBI Taxonomy" id="977794"/>
    <lineage>
        <taxon>Bacteria</taxon>
        <taxon>Bacillati</taxon>
        <taxon>Actinomycetota</taxon>
        <taxon>Actinomycetes</taxon>
        <taxon>Catenulisporales</taxon>
        <taxon>Actinospicaceae</taxon>
        <taxon>Actinocrinis</taxon>
    </lineage>
</organism>
<reference evidence="2" key="1">
    <citation type="submission" date="2021-04" db="EMBL/GenBank/DDBJ databases">
        <title>Genome based classification of Actinospica acidithermotolerans sp. nov., an actinobacterium isolated from an Indonesian hot spring.</title>
        <authorList>
            <person name="Kusuma A.B."/>
            <person name="Putra K.E."/>
            <person name="Nafisah S."/>
            <person name="Loh J."/>
            <person name="Nouioui I."/>
            <person name="Goodfellow M."/>
        </authorList>
    </citation>
    <scope>NUCLEOTIDE SEQUENCE</scope>
    <source>
        <strain evidence="2">DSM 45618</strain>
    </source>
</reference>
<dbReference type="PANTHER" id="PTHR36832:SF2">
    <property type="entry name" value="INTEGRAL MEMBRANE PROTEIN"/>
    <property type="match status" value="1"/>
</dbReference>
<proteinExistence type="predicted"/>
<evidence type="ECO:0000313" key="2">
    <source>
        <dbReference type="EMBL" id="MBS2962934.1"/>
    </source>
</evidence>
<dbReference type="RefSeq" id="WP_211466135.1">
    <property type="nucleotide sequence ID" value="NZ_JAGSXH010000017.1"/>
</dbReference>
<feature type="transmembrane region" description="Helical" evidence="1">
    <location>
        <begin position="175"/>
        <end position="196"/>
    </location>
</feature>
<dbReference type="PANTHER" id="PTHR36832">
    <property type="entry name" value="SLR1174 PROTEIN-RELATED"/>
    <property type="match status" value="1"/>
</dbReference>
<feature type="transmembrane region" description="Helical" evidence="1">
    <location>
        <begin position="21"/>
        <end position="44"/>
    </location>
</feature>
<gene>
    <name evidence="2" type="ORF">KGA66_07760</name>
</gene>
<comment type="caution">
    <text evidence="2">The sequence shown here is derived from an EMBL/GenBank/DDBJ whole genome shotgun (WGS) entry which is preliminary data.</text>
</comment>
<dbReference type="AlphaFoldDB" id="A0A8J8BDL7"/>
<keyword evidence="1" id="KW-0812">Transmembrane</keyword>
<dbReference type="InterPro" id="IPR010390">
    <property type="entry name" value="ABC-2_transporter-like"/>
</dbReference>
<evidence type="ECO:0000313" key="3">
    <source>
        <dbReference type="Proteomes" id="UP000677913"/>
    </source>
</evidence>
<keyword evidence="3" id="KW-1185">Reference proteome</keyword>
<evidence type="ECO:0000256" key="1">
    <source>
        <dbReference type="SAM" id="Phobius"/>
    </source>
</evidence>
<name>A0A8J8BDL7_9ACTN</name>
<dbReference type="Proteomes" id="UP000677913">
    <property type="component" value="Unassembled WGS sequence"/>
</dbReference>
<sequence>MRVYLTAARLSFRRYITYRSAATAGAITNTAFGFIRAYILLAVWREKPHIGTYDAADAVTYVFLTQGLITPIGVFLGSTELGPRIRTGEVAVDLYRPCDFQLWFLATDLGRAVASLLLRTVPPVLVGALALPTRLPGDPRRWLEFGCCCAVALVISFSLRYLASLSGFWTLDERGTTSLLMVVSMFFSGMIVPLVVMPGWLGGLARVLPWSATLQVPIDVLLGKTTGGFADALVFQLAWAAALVALGRALTSAARHRTVVQGG</sequence>